<gene>
    <name evidence="2" type="ORF">J2S19_003274</name>
</gene>
<evidence type="ECO:0000313" key="3">
    <source>
        <dbReference type="Proteomes" id="UP001234495"/>
    </source>
</evidence>
<keyword evidence="1" id="KW-1133">Transmembrane helix</keyword>
<dbReference type="Proteomes" id="UP001234495">
    <property type="component" value="Unassembled WGS sequence"/>
</dbReference>
<feature type="transmembrane region" description="Helical" evidence="1">
    <location>
        <begin position="24"/>
        <end position="48"/>
    </location>
</feature>
<protein>
    <submittedName>
        <fullName evidence="2">Prolipoprotein diacylglyceryltransferase</fullName>
    </submittedName>
</protein>
<keyword evidence="1" id="KW-0472">Membrane</keyword>
<evidence type="ECO:0000256" key="1">
    <source>
        <dbReference type="SAM" id="Phobius"/>
    </source>
</evidence>
<keyword evidence="1" id="KW-0812">Transmembrane</keyword>
<feature type="transmembrane region" description="Helical" evidence="1">
    <location>
        <begin position="68"/>
        <end position="88"/>
    </location>
</feature>
<dbReference type="EMBL" id="JAUSUD010000017">
    <property type="protein sequence ID" value="MDQ0231989.1"/>
    <property type="molecule type" value="Genomic_DNA"/>
</dbReference>
<comment type="caution">
    <text evidence="2">The sequence shown here is derived from an EMBL/GenBank/DDBJ whole genome shotgun (WGS) entry which is preliminary data.</text>
</comment>
<proteinExistence type="predicted"/>
<name>A0ABT9ZI83_9BACI</name>
<evidence type="ECO:0000313" key="2">
    <source>
        <dbReference type="EMBL" id="MDQ0231989.1"/>
    </source>
</evidence>
<accession>A0ABT9ZI83</accession>
<keyword evidence="3" id="KW-1185">Reference proteome</keyword>
<sequence>MKLQPQTTEVTVVTKRNITTRFALNIYGIVLVLGLLLSIYTTTFSFEASLGFYQSEERLMEPKKMKEYIIFIVSTGIVYFLAVNLYFIRRNSIKG</sequence>
<dbReference type="RefSeq" id="WP_307343882.1">
    <property type="nucleotide sequence ID" value="NZ_JAUSUD010000017.1"/>
</dbReference>
<reference evidence="2 3" key="1">
    <citation type="submission" date="2023-07" db="EMBL/GenBank/DDBJ databases">
        <title>Genomic Encyclopedia of Type Strains, Phase IV (KMG-IV): sequencing the most valuable type-strain genomes for metagenomic binning, comparative biology and taxonomic classification.</title>
        <authorList>
            <person name="Goeker M."/>
        </authorList>
    </citation>
    <scope>NUCLEOTIDE SEQUENCE [LARGE SCALE GENOMIC DNA]</scope>
    <source>
        <strain evidence="2 3">DSM 29005</strain>
    </source>
</reference>
<organism evidence="2 3">
    <name type="scientific">Metabacillus malikii</name>
    <dbReference type="NCBI Taxonomy" id="1504265"/>
    <lineage>
        <taxon>Bacteria</taxon>
        <taxon>Bacillati</taxon>
        <taxon>Bacillota</taxon>
        <taxon>Bacilli</taxon>
        <taxon>Bacillales</taxon>
        <taxon>Bacillaceae</taxon>
        <taxon>Metabacillus</taxon>
    </lineage>
</organism>